<dbReference type="InterPro" id="IPR044974">
    <property type="entry name" value="Disease_R_plants"/>
</dbReference>
<dbReference type="AlphaFoldDB" id="A0AAQ3PP11"/>
<dbReference type="InterPro" id="IPR056789">
    <property type="entry name" value="LRR_R13L1-DRL21"/>
</dbReference>
<dbReference type="PANTHER" id="PTHR23155">
    <property type="entry name" value="DISEASE RESISTANCE PROTEIN RP"/>
    <property type="match status" value="1"/>
</dbReference>
<dbReference type="InterPro" id="IPR032675">
    <property type="entry name" value="LRR_dom_sf"/>
</dbReference>
<dbReference type="Proteomes" id="UP001341281">
    <property type="component" value="Chromosome 01"/>
</dbReference>
<dbReference type="SUPFAM" id="SSF52058">
    <property type="entry name" value="L domain-like"/>
    <property type="match status" value="1"/>
</dbReference>
<accession>A0AAQ3PP11</accession>
<dbReference type="InterPro" id="IPR058922">
    <property type="entry name" value="WHD_DRP"/>
</dbReference>
<organism evidence="4 5">
    <name type="scientific">Paspalum notatum var. saurae</name>
    <dbReference type="NCBI Taxonomy" id="547442"/>
    <lineage>
        <taxon>Eukaryota</taxon>
        <taxon>Viridiplantae</taxon>
        <taxon>Streptophyta</taxon>
        <taxon>Embryophyta</taxon>
        <taxon>Tracheophyta</taxon>
        <taxon>Spermatophyta</taxon>
        <taxon>Magnoliopsida</taxon>
        <taxon>Liliopsida</taxon>
        <taxon>Poales</taxon>
        <taxon>Poaceae</taxon>
        <taxon>PACMAD clade</taxon>
        <taxon>Panicoideae</taxon>
        <taxon>Andropogonodae</taxon>
        <taxon>Paspaleae</taxon>
        <taxon>Paspalinae</taxon>
        <taxon>Paspalum</taxon>
    </lineage>
</organism>
<dbReference type="Pfam" id="PF23559">
    <property type="entry name" value="WHD_DRP"/>
    <property type="match status" value="1"/>
</dbReference>
<keyword evidence="5" id="KW-1185">Reference proteome</keyword>
<feature type="domain" description="Disease resistance protein winged helix" evidence="2">
    <location>
        <begin position="34"/>
        <end position="67"/>
    </location>
</feature>
<gene>
    <name evidence="4" type="ORF">U9M48_001556</name>
</gene>
<evidence type="ECO:0000313" key="5">
    <source>
        <dbReference type="Proteomes" id="UP001341281"/>
    </source>
</evidence>
<name>A0AAQ3PP11_PASNO</name>
<dbReference type="InterPro" id="IPR036388">
    <property type="entry name" value="WH-like_DNA-bd_sf"/>
</dbReference>
<keyword evidence="1" id="KW-0611">Plant defense</keyword>
<feature type="domain" description="R13L1/DRL21-like LRR repeat region" evidence="3">
    <location>
        <begin position="233"/>
        <end position="357"/>
    </location>
</feature>
<evidence type="ECO:0000259" key="3">
    <source>
        <dbReference type="Pfam" id="PF25019"/>
    </source>
</evidence>
<protein>
    <submittedName>
        <fullName evidence="4">Uncharacterized protein</fullName>
    </submittedName>
</protein>
<reference evidence="4 5" key="1">
    <citation type="submission" date="2024-02" db="EMBL/GenBank/DDBJ databases">
        <title>High-quality chromosome-scale genome assembly of Pensacola bahiagrass (Paspalum notatum Flugge var. saurae).</title>
        <authorList>
            <person name="Vega J.M."/>
            <person name="Podio M."/>
            <person name="Orjuela J."/>
            <person name="Siena L.A."/>
            <person name="Pessino S.C."/>
            <person name="Combes M.C."/>
            <person name="Mariac C."/>
            <person name="Albertini E."/>
            <person name="Pupilli F."/>
            <person name="Ortiz J.P.A."/>
            <person name="Leblanc O."/>
        </authorList>
    </citation>
    <scope>NUCLEOTIDE SEQUENCE [LARGE SCALE GENOMIC DNA]</scope>
    <source>
        <strain evidence="4">R1</strain>
        <tissue evidence="4">Leaf</tissue>
    </source>
</reference>
<dbReference type="Gene3D" id="1.10.10.10">
    <property type="entry name" value="Winged helix-like DNA-binding domain superfamily/Winged helix DNA-binding domain"/>
    <property type="match status" value="1"/>
</dbReference>
<dbReference type="Gene3D" id="3.80.10.10">
    <property type="entry name" value="Ribonuclease Inhibitor"/>
    <property type="match status" value="2"/>
</dbReference>
<evidence type="ECO:0000259" key="2">
    <source>
        <dbReference type="Pfam" id="PF23559"/>
    </source>
</evidence>
<proteinExistence type="predicted"/>
<evidence type="ECO:0000256" key="1">
    <source>
        <dbReference type="ARBA" id="ARBA00022821"/>
    </source>
</evidence>
<dbReference type="Pfam" id="PF25019">
    <property type="entry name" value="LRR_R13L1-DRL21"/>
    <property type="match status" value="1"/>
</dbReference>
<dbReference type="PANTHER" id="PTHR23155:SF1058">
    <property type="entry name" value="OS11G0668100 PROTEIN"/>
    <property type="match status" value="1"/>
</dbReference>
<dbReference type="GO" id="GO:0098542">
    <property type="term" value="P:defense response to other organism"/>
    <property type="evidence" value="ECO:0007669"/>
    <property type="project" value="TreeGrafter"/>
</dbReference>
<dbReference type="EMBL" id="CP144745">
    <property type="protein sequence ID" value="WVZ50287.1"/>
    <property type="molecule type" value="Genomic_DNA"/>
</dbReference>
<sequence length="519" mass="59962">MKSDLLNNKTIGALWWSYQQLDEHVKQCFTFCSIFPRRYELQRDELVHMWMAEGFVKVTDATRDMEDETGFGKPCYKIHDLLHELAGRAAGNDYFRIERGMVGHVPQDVRHIFIMSYDQRLFEEEILHLKSLRTVITLGMLSEDLCRLLQSLKKLRVVHVKLEREYSLTGYLSQKKFIADRDVHYFKDNEIANLVNLRYIKTHGEFLYPDIGRLTSLRTLSVFRVSKIRGYEIQQLEHLDNLHGTLTIKGLENVSGNEEARQAKIYKKVHVTGLELIWYGDNESSKKQEDVLEALRPPFLITSLKISGYDGSTYPSWCSGEKGALKNLQDLQFVGCHAPPKIGESFMYLRTLVISNCRWCSVPENIECLTWLEKLTIDSCENMESLPRLPLSLREIKIHIWYGSSLGENMESLSSLEELTVDRCYNTASLPRLPLSLVKLTVEFWNGSALAENMESLSSLQKLDLTRCPNILSLPRLPSSLKELRISECDKFLIQTCKTEGNPNWEKIAHIENKLILEM</sequence>
<evidence type="ECO:0000313" key="4">
    <source>
        <dbReference type="EMBL" id="WVZ50287.1"/>
    </source>
</evidence>